<feature type="domain" description="STAS" evidence="7">
    <location>
        <begin position="553"/>
        <end position="629"/>
    </location>
</feature>
<reference evidence="8" key="1">
    <citation type="submission" date="2023-10" db="EMBL/GenBank/DDBJ databases">
        <authorList>
            <person name="Chen Y."/>
            <person name="Shah S."/>
            <person name="Dougan E. K."/>
            <person name="Thang M."/>
            <person name="Chan C."/>
        </authorList>
    </citation>
    <scope>NUCLEOTIDE SEQUENCE [LARGE SCALE GENOMIC DNA]</scope>
</reference>
<dbReference type="InterPro" id="IPR036513">
    <property type="entry name" value="STAS_dom_sf"/>
</dbReference>
<dbReference type="Gene3D" id="3.30.750.24">
    <property type="entry name" value="STAS domain"/>
    <property type="match status" value="1"/>
</dbReference>
<comment type="subcellular location">
    <subcellularLocation>
        <location evidence="1">Membrane</location>
        <topology evidence="1">Multi-pass membrane protein</topology>
    </subcellularLocation>
</comment>
<dbReference type="CDD" id="cd07042">
    <property type="entry name" value="STAS_SulP_like_sulfate_transporter"/>
    <property type="match status" value="1"/>
</dbReference>
<feature type="transmembrane region" description="Helical" evidence="6">
    <location>
        <begin position="476"/>
        <end position="504"/>
    </location>
</feature>
<keyword evidence="2 6" id="KW-0812">Transmembrane</keyword>
<feature type="transmembrane region" description="Helical" evidence="6">
    <location>
        <begin position="147"/>
        <end position="166"/>
    </location>
</feature>
<evidence type="ECO:0000256" key="1">
    <source>
        <dbReference type="ARBA" id="ARBA00004141"/>
    </source>
</evidence>
<dbReference type="Pfam" id="PF00916">
    <property type="entry name" value="Sulfate_transp"/>
    <property type="match status" value="1"/>
</dbReference>
<feature type="transmembrane region" description="Helical" evidence="6">
    <location>
        <begin position="445"/>
        <end position="464"/>
    </location>
</feature>
<evidence type="ECO:0000313" key="9">
    <source>
        <dbReference type="Proteomes" id="UP001189429"/>
    </source>
</evidence>
<proteinExistence type="predicted"/>
<feature type="transmembrane region" description="Helical" evidence="6">
    <location>
        <begin position="178"/>
        <end position="198"/>
    </location>
</feature>
<keyword evidence="9" id="KW-1185">Reference proteome</keyword>
<comment type="caution">
    <text evidence="8">The sequence shown here is derived from an EMBL/GenBank/DDBJ whole genome shotgun (WGS) entry which is preliminary data.</text>
</comment>
<dbReference type="Proteomes" id="UP001189429">
    <property type="component" value="Unassembled WGS sequence"/>
</dbReference>
<evidence type="ECO:0000313" key="8">
    <source>
        <dbReference type="EMBL" id="CAK0794766.1"/>
    </source>
</evidence>
<protein>
    <recommendedName>
        <fullName evidence="7">STAS domain-containing protein</fullName>
    </recommendedName>
</protein>
<evidence type="ECO:0000256" key="2">
    <source>
        <dbReference type="ARBA" id="ARBA00022692"/>
    </source>
</evidence>
<evidence type="ECO:0000256" key="3">
    <source>
        <dbReference type="ARBA" id="ARBA00022989"/>
    </source>
</evidence>
<keyword evidence="4 6" id="KW-0472">Membrane</keyword>
<feature type="transmembrane region" description="Helical" evidence="6">
    <location>
        <begin position="252"/>
        <end position="269"/>
    </location>
</feature>
<feature type="transmembrane region" description="Helical" evidence="6">
    <location>
        <begin position="210"/>
        <end position="231"/>
    </location>
</feature>
<dbReference type="PROSITE" id="PS50801">
    <property type="entry name" value="STAS"/>
    <property type="match status" value="1"/>
</dbReference>
<evidence type="ECO:0000256" key="5">
    <source>
        <dbReference type="SAM" id="MobiDB-lite"/>
    </source>
</evidence>
<feature type="transmembrane region" description="Helical" evidence="6">
    <location>
        <begin position="122"/>
        <end position="141"/>
    </location>
</feature>
<dbReference type="InterPro" id="IPR002645">
    <property type="entry name" value="STAS_dom"/>
</dbReference>
<gene>
    <name evidence="8" type="ORF">PCOR1329_LOCUS4649</name>
</gene>
<sequence length="821" mass="88224">MSAPLAAGRHDVGPRPANARCASAPAPGLSTPLLPLRRARSAVLTQELVAGGTSPADAAAQEAEFVAQGRGCTVVAAGAAMASPLLRDFAAAIFAVGLGATDGLSLGSIAFPHSAEHPNTEYRSLGMSMGLLSMVVSNVAGCFTSQFPHAVGGAVLPVVPIMASYFNRLGPEQCATVMFAMPLMTTICGLLTIAIGHIGVLDIVKSCPFVVFGGFIAGTGAQLLEYALNLLCSDFVRFTDAASWRAMLTWRFWRLVGPSAVLASVVFLLPRHVTARDTSFLLPQALITMAAVFYLVLFVSHTTIESARSQEYLFDHEVPTSLNFYRIWTMQDFASVRYDQLCSQEFCITTLQVFLMSLLTTTQNICGTAEATSFHVDINTEIRSAGVQSVCCGMLGSMPGNIVMSFSVTAHKMGARSKRFSAMLASSSIAFFVFGDFVIAFLPRMVPGCMLFWLGLVLVVYWLWDGVGHVSAAEHAVVFVMIATDLIMGPGVMMLLGLALTLVITLKRLMAIRPITSEYTVRDVRSDVLRTGVSSDILKTCGDQAVVLHFARGYFSFINAAHMIHRVQELAAERGMAMLVLNFQGVLGVDSTALKALQELLAIAAHWKFHVCLCSAEPAVTQAVVRFGLPCASRTPGLAGELAEAPASGGTLILVDACDEDGRHVPALTLALELAEEFVIARNPLVHRSSDRACCTCVRNISFRDAWTYVTGSGVRADLPALPLLVDIHCWLHGYYSEYGGKAASILPSLAELFVVEEYGRGDAIYAFDPAVWPRWRVGDAGSAAESPAPPLVWLLGGEVEHVWYGPEHEEAEHSEEDRKA</sequence>
<dbReference type="InterPro" id="IPR011547">
    <property type="entry name" value="SLC26A/SulP_dom"/>
</dbReference>
<dbReference type="PANTHER" id="PTHR43310">
    <property type="entry name" value="SULFATE TRANSPORTER YBAR-RELATED"/>
    <property type="match status" value="1"/>
</dbReference>
<name>A0ABN9PS58_9DINO</name>
<evidence type="ECO:0000259" key="7">
    <source>
        <dbReference type="PROSITE" id="PS50801"/>
    </source>
</evidence>
<dbReference type="SUPFAM" id="SSF52091">
    <property type="entry name" value="SpoIIaa-like"/>
    <property type="match status" value="1"/>
</dbReference>
<dbReference type="PANTHER" id="PTHR43310:SF4">
    <property type="entry name" value="AFR304WP"/>
    <property type="match status" value="1"/>
</dbReference>
<feature type="transmembrane region" description="Helical" evidence="6">
    <location>
        <begin position="420"/>
        <end position="439"/>
    </location>
</feature>
<evidence type="ECO:0000256" key="4">
    <source>
        <dbReference type="ARBA" id="ARBA00023136"/>
    </source>
</evidence>
<dbReference type="InterPro" id="IPR052706">
    <property type="entry name" value="Membrane-Transporter-like"/>
</dbReference>
<organism evidence="8 9">
    <name type="scientific">Prorocentrum cordatum</name>
    <dbReference type="NCBI Taxonomy" id="2364126"/>
    <lineage>
        <taxon>Eukaryota</taxon>
        <taxon>Sar</taxon>
        <taxon>Alveolata</taxon>
        <taxon>Dinophyceae</taxon>
        <taxon>Prorocentrales</taxon>
        <taxon>Prorocentraceae</taxon>
        <taxon>Prorocentrum</taxon>
    </lineage>
</organism>
<keyword evidence="3 6" id="KW-1133">Transmembrane helix</keyword>
<feature type="region of interest" description="Disordered" evidence="5">
    <location>
        <begin position="1"/>
        <end position="24"/>
    </location>
</feature>
<feature type="transmembrane region" description="Helical" evidence="6">
    <location>
        <begin position="89"/>
        <end position="110"/>
    </location>
</feature>
<feature type="transmembrane region" description="Helical" evidence="6">
    <location>
        <begin position="281"/>
        <end position="299"/>
    </location>
</feature>
<dbReference type="EMBL" id="CAUYUJ010001207">
    <property type="protein sequence ID" value="CAK0794766.1"/>
    <property type="molecule type" value="Genomic_DNA"/>
</dbReference>
<dbReference type="Pfam" id="PF01740">
    <property type="entry name" value="STAS"/>
    <property type="match status" value="1"/>
</dbReference>
<evidence type="ECO:0000256" key="6">
    <source>
        <dbReference type="SAM" id="Phobius"/>
    </source>
</evidence>
<accession>A0ABN9PS58</accession>